<evidence type="ECO:0000313" key="3">
    <source>
        <dbReference type="Proteomes" id="UP000308713"/>
    </source>
</evidence>
<dbReference type="EMBL" id="VDCS01000002">
    <property type="protein sequence ID" value="TNJ46494.1"/>
    <property type="molecule type" value="Genomic_DNA"/>
</dbReference>
<accession>A0A5C4SQL2</accession>
<protein>
    <recommendedName>
        <fullName evidence="4">Right-handed parallel beta-helix repeat-containing protein</fullName>
    </recommendedName>
</protein>
<comment type="caution">
    <text evidence="2">The sequence shown here is derived from an EMBL/GenBank/DDBJ whole genome shotgun (WGS) entry which is preliminary data.</text>
</comment>
<dbReference type="OrthoDB" id="750023at2"/>
<name>A0A5C4SQL2_9FLAO</name>
<organism evidence="2 3">
    <name type="scientific">Allotamlana fucoidanivorans</name>
    <dbReference type="NCBI Taxonomy" id="2583814"/>
    <lineage>
        <taxon>Bacteria</taxon>
        <taxon>Pseudomonadati</taxon>
        <taxon>Bacteroidota</taxon>
        <taxon>Flavobacteriia</taxon>
        <taxon>Flavobacteriales</taxon>
        <taxon>Flavobacteriaceae</taxon>
        <taxon>Allotamlana</taxon>
    </lineage>
</organism>
<feature type="chain" id="PRO_5022733655" description="Right-handed parallel beta-helix repeat-containing protein" evidence="1">
    <location>
        <begin position="21"/>
        <end position="229"/>
    </location>
</feature>
<evidence type="ECO:0000256" key="1">
    <source>
        <dbReference type="SAM" id="SignalP"/>
    </source>
</evidence>
<evidence type="ECO:0008006" key="4">
    <source>
        <dbReference type="Google" id="ProtNLM"/>
    </source>
</evidence>
<keyword evidence="1" id="KW-0732">Signal</keyword>
<proteinExistence type="predicted"/>
<evidence type="ECO:0000313" key="2">
    <source>
        <dbReference type="EMBL" id="TNJ46494.1"/>
    </source>
</evidence>
<dbReference type="AlphaFoldDB" id="A0A5C4SQL2"/>
<dbReference type="Proteomes" id="UP000308713">
    <property type="component" value="Unassembled WGS sequence"/>
</dbReference>
<reference evidence="2 3" key="1">
    <citation type="submission" date="2019-05" db="EMBL/GenBank/DDBJ databases">
        <title>Tamlana fucoidanivorans sp. nov., isolated from the surface of algae collected from Fujian province in China.</title>
        <authorList>
            <person name="Li J."/>
        </authorList>
    </citation>
    <scope>NUCLEOTIDE SEQUENCE [LARGE SCALE GENOMIC DNA]</scope>
    <source>
        <strain evidence="2 3">CW2-9</strain>
    </source>
</reference>
<gene>
    <name evidence="2" type="ORF">FGF67_02380</name>
</gene>
<dbReference type="RefSeq" id="WP_139694865.1">
    <property type="nucleotide sequence ID" value="NZ_CP074074.1"/>
</dbReference>
<feature type="signal peptide" evidence="1">
    <location>
        <begin position="1"/>
        <end position="20"/>
    </location>
</feature>
<sequence>MKKTLLLFTGLLMGLTTVSATTSNYDVGQKKILKHKNRFAQPIMFIERGVEFLIFPDGSFDFNTNYYDPYYNDNTYYKSSSRRSSLNVNYRGPNVNIGYSNGQNGVYISRDRFGQVRRVGNVFINYNRRGQVSRVGSVYIDYGRGRHATLRQVGGLRVHYNDWGEITNVRGQVNRFNDTYCNVNGWPSTNTRNDIEICHNDWYEGDDYDDNYYYYKSNGKVKKQKKRKH</sequence>
<keyword evidence="3" id="KW-1185">Reference proteome</keyword>